<dbReference type="Proteomes" id="UP001595891">
    <property type="component" value="Unassembled WGS sequence"/>
</dbReference>
<dbReference type="InterPro" id="IPR012349">
    <property type="entry name" value="Split_barrel_FMN-bd"/>
</dbReference>
<keyword evidence="2" id="KW-1185">Reference proteome</keyword>
<accession>A0ABV9EH34</accession>
<name>A0ABV9EH34_9ACTN</name>
<gene>
    <name evidence="1" type="ORF">ACFO8L_15220</name>
</gene>
<protein>
    <submittedName>
        <fullName evidence="1">Uncharacterized protein</fullName>
    </submittedName>
</protein>
<evidence type="ECO:0000313" key="2">
    <source>
        <dbReference type="Proteomes" id="UP001595891"/>
    </source>
</evidence>
<dbReference type="Gene3D" id="2.30.110.10">
    <property type="entry name" value="Electron Transport, Fmn-binding Protein, Chain A"/>
    <property type="match status" value="1"/>
</dbReference>
<comment type="caution">
    <text evidence="1">The sequence shown here is derived from an EMBL/GenBank/DDBJ whole genome shotgun (WGS) entry which is preliminary data.</text>
</comment>
<dbReference type="EMBL" id="JBHSFN010000008">
    <property type="protein sequence ID" value="MFC4587444.1"/>
    <property type="molecule type" value="Genomic_DNA"/>
</dbReference>
<sequence length="125" mass="13340">MSLSLIEEGAKKSSVLWVSLSGRDRLAWHVWHDGAIYLVTGGEEQSLPGLADASSVRVTLRSKDNGAELISFTAAVTVVDQSAEAEAPVIALLAKDRLNAVNSPELTSRWSTTSAIIRLTPTPPD</sequence>
<dbReference type="RefSeq" id="WP_262842000.1">
    <property type="nucleotide sequence ID" value="NZ_JANZYP010000008.1"/>
</dbReference>
<proteinExistence type="predicted"/>
<organism evidence="1 2">
    <name type="scientific">Sphaerisporangium corydalis</name>
    <dbReference type="NCBI Taxonomy" id="1441875"/>
    <lineage>
        <taxon>Bacteria</taxon>
        <taxon>Bacillati</taxon>
        <taxon>Actinomycetota</taxon>
        <taxon>Actinomycetes</taxon>
        <taxon>Streptosporangiales</taxon>
        <taxon>Streptosporangiaceae</taxon>
        <taxon>Sphaerisporangium</taxon>
    </lineage>
</organism>
<reference evidence="2" key="1">
    <citation type="journal article" date="2019" name="Int. J. Syst. Evol. Microbiol.">
        <title>The Global Catalogue of Microorganisms (GCM) 10K type strain sequencing project: providing services to taxonomists for standard genome sequencing and annotation.</title>
        <authorList>
            <consortium name="The Broad Institute Genomics Platform"/>
            <consortium name="The Broad Institute Genome Sequencing Center for Infectious Disease"/>
            <person name="Wu L."/>
            <person name="Ma J."/>
        </authorList>
    </citation>
    <scope>NUCLEOTIDE SEQUENCE [LARGE SCALE GENOMIC DNA]</scope>
    <source>
        <strain evidence="2">CCUG 49560</strain>
    </source>
</reference>
<evidence type="ECO:0000313" key="1">
    <source>
        <dbReference type="EMBL" id="MFC4587444.1"/>
    </source>
</evidence>